<dbReference type="AlphaFoldDB" id="A0A4U6WD37"/>
<dbReference type="Proteomes" id="UP000298652">
    <property type="component" value="Chromosome 1"/>
</dbReference>
<name>A0A4U6WD37_SETVI</name>
<dbReference type="Gramene" id="TKW40433">
    <property type="protein sequence ID" value="TKW40433"/>
    <property type="gene ID" value="SEVIR_1G246100v2"/>
</dbReference>
<organism evidence="2 3">
    <name type="scientific">Setaria viridis</name>
    <name type="common">Green bristlegrass</name>
    <name type="synonym">Setaria italica subsp. viridis</name>
    <dbReference type="NCBI Taxonomy" id="4556"/>
    <lineage>
        <taxon>Eukaryota</taxon>
        <taxon>Viridiplantae</taxon>
        <taxon>Streptophyta</taxon>
        <taxon>Embryophyta</taxon>
        <taxon>Tracheophyta</taxon>
        <taxon>Spermatophyta</taxon>
        <taxon>Magnoliopsida</taxon>
        <taxon>Liliopsida</taxon>
        <taxon>Poales</taxon>
        <taxon>Poaceae</taxon>
        <taxon>PACMAD clade</taxon>
        <taxon>Panicoideae</taxon>
        <taxon>Panicodae</taxon>
        <taxon>Paniceae</taxon>
        <taxon>Cenchrinae</taxon>
        <taxon>Setaria</taxon>
    </lineage>
</organism>
<dbReference type="EMBL" id="CM016552">
    <property type="protein sequence ID" value="TKW40432.1"/>
    <property type="molecule type" value="Genomic_DNA"/>
</dbReference>
<dbReference type="EMBL" id="CM016552">
    <property type="protein sequence ID" value="TKW40433.1"/>
    <property type="molecule type" value="Genomic_DNA"/>
</dbReference>
<evidence type="ECO:0000256" key="1">
    <source>
        <dbReference type="SAM" id="MobiDB-lite"/>
    </source>
</evidence>
<dbReference type="Gramene" id="TKW40432">
    <property type="protein sequence ID" value="TKW40432"/>
    <property type="gene ID" value="SEVIR_1G246100v2"/>
</dbReference>
<evidence type="ECO:0000313" key="2">
    <source>
        <dbReference type="EMBL" id="TKW40432.1"/>
    </source>
</evidence>
<protein>
    <submittedName>
        <fullName evidence="2">Uncharacterized protein</fullName>
    </submittedName>
</protein>
<evidence type="ECO:0000313" key="3">
    <source>
        <dbReference type="Proteomes" id="UP000298652"/>
    </source>
</evidence>
<proteinExistence type="predicted"/>
<sequence>MNKLHIDGLRLTPRPLLSLRCLLQVLAKKVAPARHRMPPAERGGVQPSAGARRRRFAGASIRHRGDKIPQHHLLSPPVVPWLAWLSIVGPAQ</sequence>
<gene>
    <name evidence="2" type="ORF">SEVIR_1G246100v2</name>
</gene>
<feature type="region of interest" description="Disordered" evidence="1">
    <location>
        <begin position="34"/>
        <end position="54"/>
    </location>
</feature>
<accession>A0A4U6WD37</accession>
<keyword evidence="3" id="KW-1185">Reference proteome</keyword>
<reference evidence="2 3" key="1">
    <citation type="submission" date="2019-03" db="EMBL/GenBank/DDBJ databases">
        <title>WGS assembly of Setaria viridis.</title>
        <authorList>
            <person name="Huang P."/>
            <person name="Jenkins J."/>
            <person name="Grimwood J."/>
            <person name="Barry K."/>
            <person name="Healey A."/>
            <person name="Mamidi S."/>
            <person name="Sreedasyam A."/>
            <person name="Shu S."/>
            <person name="Feldman M."/>
            <person name="Wu J."/>
            <person name="Yu Y."/>
            <person name="Chen C."/>
            <person name="Johnson J."/>
            <person name="Rokhsar D."/>
            <person name="Baxter I."/>
            <person name="Schmutz J."/>
            <person name="Brutnell T."/>
            <person name="Kellogg E."/>
        </authorList>
    </citation>
    <scope>NUCLEOTIDE SEQUENCE [LARGE SCALE GENOMIC DNA]</scope>
    <source>
        <strain evidence="3">cv. A10</strain>
    </source>
</reference>